<evidence type="ECO:0000313" key="3">
    <source>
        <dbReference type="Proteomes" id="UP001430356"/>
    </source>
</evidence>
<dbReference type="Pfam" id="PF19042">
    <property type="entry name" value="CBP110"/>
    <property type="match status" value="1"/>
</dbReference>
<name>A0AAW0EVQ0_9TRYP</name>
<gene>
    <name evidence="2" type="ORF">NESM_000710800</name>
</gene>
<evidence type="ECO:0000313" key="2">
    <source>
        <dbReference type="EMBL" id="KAK7197602.1"/>
    </source>
</evidence>
<evidence type="ECO:0000256" key="1">
    <source>
        <dbReference type="SAM" id="MobiDB-lite"/>
    </source>
</evidence>
<dbReference type="EMBL" id="JAECZO010000112">
    <property type="protein sequence ID" value="KAK7197602.1"/>
    <property type="molecule type" value="Genomic_DNA"/>
</dbReference>
<sequence>MALQGDPTKSSSGGEGGDGAVALHTALSGALWHLAFFPSLASSSLHRAASTATADDDALDVALRSLALMEAVGYTSAGHRARQLWGSRPAGSAIAALQQGSSPERRTWTCALSAAVLRYCAAAPPSASHRDRGGSGAGALAVLLAEVQRPSAQEALFAELAREYSEHATDGATQRCRAALFQCGATTPSTAGAAVARQQRQWYEARLYAALASCASASAPGPLARLLVAYAHQGDGRLPAVVTANLRSYCEGATVDGEAAVAVVEKDAASAADLTLARLAGVVAGVLEYALCMARVRTAAAVAELRATASSVTASANNSHASSIEHHAHASQIAAVLLTRVVEECSHYHHTTPSGAGKADLPAAASLSSSSAAAAAVLHAMEELLFTVVLGDGTCRMSNRPDPPTAPKRLGGFGGAEGHGAVAAAPPTTLVTTTRGVLLPEADAIALELFPALVQQLGVEWVWSPLLRHLLSLDKLRTSADAAVDAGAAAEVALRTGASTTRMMRVRWSSHALMDAILLSLSRTTYPQRLLNVLPGSYERLLSNLDLLPPTPPQAGDGADEAAAAAQRTAGPVLFDMPAYYAEPASALVAYFQRAGVSGLRLDETERVLSTATSMHAMVVRLKAQAPPAVDAEDSGDETTDRHDGAALPGRKRARTTSYPLSRERVEHLIARYQGEVLLAAVVVHTQLRVSSHVQQLMRALAPLFLKIHLAWRTHHDGSSAAWLLQSRATTNAVAGTPHFTAEAAVLLDQVGYELYPLEWLPAALSMRTASADSSVDRAALPYSLMAAVGHQFQLQLRGTPLGSSGDVALRHPAGPRASVAIASVANAALLANGDGGDAGEETRRSAAAWRRADRFLVGLMQLCYLDSKTSSTELEGTLAVSSTRRVLTTGGGHSNSGSSGGAGGVGGSSSVSTGIGGVGTTAVAAADVAAHRLRALLHQPGVMDAVWGAAEGTGGASPQRYGQRRERPQRATPASPAETREQLQVMIQLLHDYGAASFDTTVEAADFALVLAQAFLPHSVGVGGPGRKKCDVLLRAGLEWGGTVVRHPATKMRVEMQLQQQQRGAVSFADALAQAYNSATVDMAWLARCTLRYVPQRISEKVRARQTEWHGLTQRFNIWAARLPGSRSTAAAAAAAEVLSFAAGDGGRRVDPLLMEQWTQWERVLERLGLAAHPDDGVAAVSGGTTASTPHHYTADAISCAQWLWYSPYFTAELAQ</sequence>
<comment type="caution">
    <text evidence="2">The sequence shown here is derived from an EMBL/GenBank/DDBJ whole genome shotgun (WGS) entry which is preliminary data.</text>
</comment>
<feature type="compositionally biased region" description="Gly residues" evidence="1">
    <location>
        <begin position="890"/>
        <end position="908"/>
    </location>
</feature>
<reference evidence="2 3" key="1">
    <citation type="journal article" date="2021" name="MBio">
        <title>A New Model Trypanosomatid, Novymonas esmeraldas: Genomic Perception of Its 'Candidatus Pandoraea novymonadis' Endosymbiont.</title>
        <authorList>
            <person name="Zakharova A."/>
            <person name="Saura A."/>
            <person name="Butenko A."/>
            <person name="Podesvova L."/>
            <person name="Warmusova S."/>
            <person name="Kostygov A.Y."/>
            <person name="Nenarokova A."/>
            <person name="Lukes J."/>
            <person name="Opperdoes F.R."/>
            <person name="Yurchenko V."/>
        </authorList>
    </citation>
    <scope>NUCLEOTIDE SEQUENCE [LARGE SCALE GENOMIC DNA]</scope>
    <source>
        <strain evidence="2 3">E262AT.01</strain>
    </source>
</reference>
<feature type="region of interest" description="Disordered" evidence="1">
    <location>
        <begin position="888"/>
        <end position="911"/>
    </location>
</feature>
<dbReference type="GO" id="GO:0005846">
    <property type="term" value="C:nuclear cap binding complex"/>
    <property type="evidence" value="ECO:0007669"/>
    <property type="project" value="InterPro"/>
</dbReference>
<protein>
    <submittedName>
        <fullName evidence="2">Nuclear cap binding complex subunit CBP110</fullName>
    </submittedName>
</protein>
<dbReference type="InterPro" id="IPR043966">
    <property type="entry name" value="CBP110"/>
</dbReference>
<feature type="region of interest" description="Disordered" evidence="1">
    <location>
        <begin position="954"/>
        <end position="980"/>
    </location>
</feature>
<proteinExistence type="predicted"/>
<keyword evidence="3" id="KW-1185">Reference proteome</keyword>
<feature type="region of interest" description="Disordered" evidence="1">
    <location>
        <begin position="626"/>
        <end position="656"/>
    </location>
</feature>
<accession>A0AAW0EVQ0</accession>
<organism evidence="2 3">
    <name type="scientific">Novymonas esmeraldas</name>
    <dbReference type="NCBI Taxonomy" id="1808958"/>
    <lineage>
        <taxon>Eukaryota</taxon>
        <taxon>Discoba</taxon>
        <taxon>Euglenozoa</taxon>
        <taxon>Kinetoplastea</taxon>
        <taxon>Metakinetoplastina</taxon>
        <taxon>Trypanosomatida</taxon>
        <taxon>Trypanosomatidae</taxon>
        <taxon>Novymonas</taxon>
    </lineage>
</organism>
<dbReference type="Proteomes" id="UP001430356">
    <property type="component" value="Unassembled WGS sequence"/>
</dbReference>
<dbReference type="AlphaFoldDB" id="A0AAW0EVQ0"/>